<name>A0A1S5VXW1_9CAUD</name>
<dbReference type="EMBL" id="KY549152">
    <property type="protein sequence ID" value="AQP30811.1"/>
    <property type="molecule type" value="Genomic_DNA"/>
</dbReference>
<sequence>MKPYDPVITVCSRCLQASCWQGMFLCDFSYEANVVRRKVSTLIRSQGKYHEHPDYWNNDLAIGRERLLTVDDLKALGITDPNYLELVTSS</sequence>
<organism evidence="1 2">
    <name type="scientific">Mycobacterium phage Maxxinista</name>
    <dbReference type="NCBI Taxonomy" id="1955423"/>
    <lineage>
        <taxon>Viruses</taxon>
        <taxon>Duplodnaviria</taxon>
        <taxon>Heunggongvirae</taxon>
        <taxon>Uroviricota</taxon>
        <taxon>Caudoviricetes</taxon>
        <taxon>Kostyavirus</taxon>
        <taxon>Kostyavirus CJW1</taxon>
    </lineage>
</organism>
<proteinExistence type="predicted"/>
<evidence type="ECO:0000313" key="1">
    <source>
        <dbReference type="EMBL" id="AQP30811.1"/>
    </source>
</evidence>
<protein>
    <submittedName>
        <fullName evidence="1">Uncharacterized protein</fullName>
    </submittedName>
</protein>
<evidence type="ECO:0000313" key="2">
    <source>
        <dbReference type="Proteomes" id="UP000224283"/>
    </source>
</evidence>
<gene>
    <name evidence="1" type="ORF">SEA_MAXXINISTA_93</name>
</gene>
<accession>A0A1S5VXW1</accession>
<dbReference type="Proteomes" id="UP000224283">
    <property type="component" value="Genome"/>
</dbReference>
<reference evidence="2" key="1">
    <citation type="submission" date="2017-01" db="EMBL/GenBank/DDBJ databases">
        <authorList>
            <person name="Mah S.A."/>
            <person name="Swanson W.J."/>
            <person name="Moy G.W."/>
            <person name="Vacquier V.D."/>
        </authorList>
    </citation>
    <scope>NUCLEOTIDE SEQUENCE [LARGE SCALE GENOMIC DNA]</scope>
</reference>